<dbReference type="AlphaFoldDB" id="A0AAF3E9W8"/>
<protein>
    <submittedName>
        <fullName evidence="2">Uncharacterized protein</fullName>
    </submittedName>
</protein>
<organism evidence="1 2">
    <name type="scientific">Mesorhabditis belari</name>
    <dbReference type="NCBI Taxonomy" id="2138241"/>
    <lineage>
        <taxon>Eukaryota</taxon>
        <taxon>Metazoa</taxon>
        <taxon>Ecdysozoa</taxon>
        <taxon>Nematoda</taxon>
        <taxon>Chromadorea</taxon>
        <taxon>Rhabditida</taxon>
        <taxon>Rhabditina</taxon>
        <taxon>Rhabditomorpha</taxon>
        <taxon>Rhabditoidea</taxon>
        <taxon>Rhabditidae</taxon>
        <taxon>Mesorhabditinae</taxon>
        <taxon>Mesorhabditis</taxon>
    </lineage>
</organism>
<keyword evidence="1" id="KW-1185">Reference proteome</keyword>
<reference evidence="2" key="1">
    <citation type="submission" date="2024-02" db="UniProtKB">
        <authorList>
            <consortium name="WormBaseParasite"/>
        </authorList>
    </citation>
    <scope>IDENTIFICATION</scope>
</reference>
<evidence type="ECO:0000313" key="1">
    <source>
        <dbReference type="Proteomes" id="UP000887575"/>
    </source>
</evidence>
<dbReference type="WBParaSite" id="MBELARI_LOCUS10710">
    <property type="protein sequence ID" value="MBELARI_LOCUS10710"/>
    <property type="gene ID" value="MBELARI_LOCUS10710"/>
</dbReference>
<dbReference type="Proteomes" id="UP000887575">
    <property type="component" value="Unassembled WGS sequence"/>
</dbReference>
<sequence>MAYMYPCLMPKVPTFMNQQEWVTPINNVTETLKLIALEAKYRAQVKPTAMSGVPESVCDLQANEVENEDETEQFGV</sequence>
<evidence type="ECO:0000313" key="2">
    <source>
        <dbReference type="WBParaSite" id="MBELARI_LOCUS10710"/>
    </source>
</evidence>
<name>A0AAF3E9W8_9BILA</name>
<proteinExistence type="predicted"/>
<accession>A0AAF3E9W8</accession>